<keyword evidence="3" id="KW-1185">Reference proteome</keyword>
<feature type="domain" description="Fluoroacetyl-CoA-specific thioesterase-like" evidence="1">
    <location>
        <begin position="17"/>
        <end position="119"/>
    </location>
</feature>
<evidence type="ECO:0000313" key="3">
    <source>
        <dbReference type="Proteomes" id="UP000634435"/>
    </source>
</evidence>
<dbReference type="PANTHER" id="PTHR36934:SF1">
    <property type="entry name" value="THIOESTERASE DOMAIN-CONTAINING PROTEIN"/>
    <property type="match status" value="1"/>
</dbReference>
<protein>
    <submittedName>
        <fullName evidence="2">Thioesterase</fullName>
    </submittedName>
</protein>
<accession>A0ABQ2DSJ7</accession>
<sequence>MKEGLCIGDTKTITVEVTREMFAQFGGEVVHPVYSTASMVYHMEWVSRQCILPYLEENEEVMGAAVALKHIAPSALGTNVKLTAAVSEITKRMVTTELIVENDNGRIGEGEVRQAILPKHIIQEKVRAASIGGNVSISSQLERKPITFL</sequence>
<organism evidence="2 3">
    <name type="scientific">Virgibacillus kapii</name>
    <dbReference type="NCBI Taxonomy" id="1638645"/>
    <lineage>
        <taxon>Bacteria</taxon>
        <taxon>Bacillati</taxon>
        <taxon>Bacillota</taxon>
        <taxon>Bacilli</taxon>
        <taxon>Bacillales</taxon>
        <taxon>Bacillaceae</taxon>
        <taxon>Virgibacillus</taxon>
    </lineage>
</organism>
<dbReference type="PANTHER" id="PTHR36934">
    <property type="entry name" value="BLR0278 PROTEIN"/>
    <property type="match status" value="1"/>
</dbReference>
<proteinExistence type="predicted"/>
<dbReference type="PIRSF" id="PIRSF014972">
    <property type="entry name" value="FlK"/>
    <property type="match status" value="1"/>
</dbReference>
<evidence type="ECO:0000313" key="2">
    <source>
        <dbReference type="EMBL" id="GGJ71707.1"/>
    </source>
</evidence>
<dbReference type="InterPro" id="IPR029069">
    <property type="entry name" value="HotDog_dom_sf"/>
</dbReference>
<dbReference type="InterPro" id="IPR025540">
    <property type="entry name" value="FlK"/>
</dbReference>
<dbReference type="Proteomes" id="UP000634435">
    <property type="component" value="Unassembled WGS sequence"/>
</dbReference>
<dbReference type="InterPro" id="IPR054485">
    <property type="entry name" value="FlK-like_dom"/>
</dbReference>
<gene>
    <name evidence="2" type="ORF">GCM10007111_36630</name>
</gene>
<name>A0ABQ2DSJ7_9BACI</name>
<dbReference type="SUPFAM" id="SSF54637">
    <property type="entry name" value="Thioesterase/thiol ester dehydrase-isomerase"/>
    <property type="match status" value="1"/>
</dbReference>
<evidence type="ECO:0000259" key="1">
    <source>
        <dbReference type="Pfam" id="PF22636"/>
    </source>
</evidence>
<dbReference type="EMBL" id="BMPN01000007">
    <property type="protein sequence ID" value="GGJ71707.1"/>
    <property type="molecule type" value="Genomic_DNA"/>
</dbReference>
<dbReference type="Pfam" id="PF22636">
    <property type="entry name" value="FlK"/>
    <property type="match status" value="1"/>
</dbReference>
<comment type="caution">
    <text evidence="2">The sequence shown here is derived from an EMBL/GenBank/DDBJ whole genome shotgun (WGS) entry which is preliminary data.</text>
</comment>
<dbReference type="Gene3D" id="3.10.129.10">
    <property type="entry name" value="Hotdog Thioesterase"/>
    <property type="match status" value="1"/>
</dbReference>
<dbReference type="RefSeq" id="WP_188943942.1">
    <property type="nucleotide sequence ID" value="NZ_BMPN01000007.1"/>
</dbReference>
<reference evidence="3" key="1">
    <citation type="journal article" date="2019" name="Int. J. Syst. Evol. Microbiol.">
        <title>The Global Catalogue of Microorganisms (GCM) 10K type strain sequencing project: providing services to taxonomists for standard genome sequencing and annotation.</title>
        <authorList>
            <consortium name="The Broad Institute Genomics Platform"/>
            <consortium name="The Broad Institute Genome Sequencing Center for Infectious Disease"/>
            <person name="Wu L."/>
            <person name="Ma J."/>
        </authorList>
    </citation>
    <scope>NUCLEOTIDE SEQUENCE [LARGE SCALE GENOMIC DNA]</scope>
    <source>
        <strain evidence="3">JCM 30071</strain>
    </source>
</reference>